<evidence type="ECO:0000313" key="1">
    <source>
        <dbReference type="EMBL" id="GIX79371.1"/>
    </source>
</evidence>
<proteinExistence type="predicted"/>
<comment type="caution">
    <text evidence="1">The sequence shown here is derived from an EMBL/GenBank/DDBJ whole genome shotgun (WGS) entry which is preliminary data.</text>
</comment>
<protein>
    <submittedName>
        <fullName evidence="1">Uncharacterized protein</fullName>
    </submittedName>
</protein>
<accession>A0AAV4N5N2</accession>
<evidence type="ECO:0000313" key="2">
    <source>
        <dbReference type="Proteomes" id="UP001054837"/>
    </source>
</evidence>
<name>A0AAV4N5N2_9ARAC</name>
<reference evidence="1 2" key="1">
    <citation type="submission" date="2021-06" db="EMBL/GenBank/DDBJ databases">
        <title>Caerostris darwini draft genome.</title>
        <authorList>
            <person name="Kono N."/>
            <person name="Arakawa K."/>
        </authorList>
    </citation>
    <scope>NUCLEOTIDE SEQUENCE [LARGE SCALE GENOMIC DNA]</scope>
</reference>
<organism evidence="1 2">
    <name type="scientific">Caerostris darwini</name>
    <dbReference type="NCBI Taxonomy" id="1538125"/>
    <lineage>
        <taxon>Eukaryota</taxon>
        <taxon>Metazoa</taxon>
        <taxon>Ecdysozoa</taxon>
        <taxon>Arthropoda</taxon>
        <taxon>Chelicerata</taxon>
        <taxon>Arachnida</taxon>
        <taxon>Araneae</taxon>
        <taxon>Araneomorphae</taxon>
        <taxon>Entelegynae</taxon>
        <taxon>Araneoidea</taxon>
        <taxon>Araneidae</taxon>
        <taxon>Caerostris</taxon>
    </lineage>
</organism>
<dbReference type="Proteomes" id="UP001054837">
    <property type="component" value="Unassembled WGS sequence"/>
</dbReference>
<gene>
    <name evidence="1" type="primary">B7P43_G06398</name>
    <name evidence="1" type="ORF">CDAR_228351</name>
</gene>
<sequence length="124" mass="14872">MRWIGDGVLENKNYSIFCSCDCGKHIFGIGFVISRRIKYLILDFRPKSSRLCRIGRKGMFDNYSVICAHFPTEEKKNRVKDFFCSDWDIYNKFPLRDIKFVLDDCNSKIGREDEFRMNFHHWKP</sequence>
<dbReference type="EMBL" id="BPLQ01001176">
    <property type="protein sequence ID" value="GIX79371.1"/>
    <property type="molecule type" value="Genomic_DNA"/>
</dbReference>
<keyword evidence="2" id="KW-1185">Reference proteome</keyword>
<dbReference type="AlphaFoldDB" id="A0AAV4N5N2"/>